<dbReference type="AlphaFoldDB" id="A0A1V9FNT6"/>
<keyword evidence="2" id="KW-1185">Reference proteome</keyword>
<proteinExistence type="predicted"/>
<dbReference type="Pfam" id="PF05711">
    <property type="entry name" value="TylF"/>
    <property type="match status" value="1"/>
</dbReference>
<gene>
    <name evidence="1" type="ORF">A3860_35585</name>
</gene>
<evidence type="ECO:0000313" key="1">
    <source>
        <dbReference type="EMBL" id="OQP59967.1"/>
    </source>
</evidence>
<dbReference type="InterPro" id="IPR029063">
    <property type="entry name" value="SAM-dependent_MTases_sf"/>
</dbReference>
<accession>A0A1V9FNT6</accession>
<organism evidence="1 2">
    <name type="scientific">Niastella vici</name>
    <dbReference type="NCBI Taxonomy" id="1703345"/>
    <lineage>
        <taxon>Bacteria</taxon>
        <taxon>Pseudomonadati</taxon>
        <taxon>Bacteroidota</taxon>
        <taxon>Chitinophagia</taxon>
        <taxon>Chitinophagales</taxon>
        <taxon>Chitinophagaceae</taxon>
        <taxon>Niastella</taxon>
    </lineage>
</organism>
<dbReference type="RefSeq" id="WP_081153917.1">
    <property type="nucleotide sequence ID" value="NZ_LVYD01000070.1"/>
</dbReference>
<dbReference type="STRING" id="1703345.A3860_35585"/>
<protein>
    <recommendedName>
        <fullName evidence="3">Methyltransferase</fullName>
    </recommendedName>
</protein>
<evidence type="ECO:0008006" key="3">
    <source>
        <dbReference type="Google" id="ProtNLM"/>
    </source>
</evidence>
<dbReference type="SUPFAM" id="SSF53335">
    <property type="entry name" value="S-adenosyl-L-methionine-dependent methyltransferases"/>
    <property type="match status" value="1"/>
</dbReference>
<comment type="caution">
    <text evidence="1">The sequence shown here is derived from an EMBL/GenBank/DDBJ whole genome shotgun (WGS) entry which is preliminary data.</text>
</comment>
<dbReference type="Gene3D" id="3.40.50.150">
    <property type="entry name" value="Vaccinia Virus protein VP39"/>
    <property type="match status" value="1"/>
</dbReference>
<dbReference type="PANTHER" id="PTHR40036">
    <property type="entry name" value="MACROCIN O-METHYLTRANSFERASE"/>
    <property type="match status" value="1"/>
</dbReference>
<reference evidence="1 2" key="1">
    <citation type="submission" date="2016-03" db="EMBL/GenBank/DDBJ databases">
        <title>Niastella vici sp. nov., isolated from farmland soil.</title>
        <authorList>
            <person name="Chen L."/>
            <person name="Wang D."/>
            <person name="Yang S."/>
            <person name="Wang G."/>
        </authorList>
    </citation>
    <scope>NUCLEOTIDE SEQUENCE [LARGE SCALE GENOMIC DNA]</scope>
    <source>
        <strain evidence="1 2">DJ57</strain>
    </source>
</reference>
<sequence>MKKRILRLAVKSVRSLLNLSHKKFDKITMELYKELFREEYPANQHKKIEQVNYYSSFTPDRYSHKFGEYQQQTNFLEFKDLEKWMAGNYDNNIGDIGRFYFLNLCIDSLLEENIAGNVAEIGVYKGNSAYLLAKYARHPAVNSNCYLFDTFEGFDAKDIQGIDSVINQHQFTDTSLEYVQKNVGTDKNIVYVKGYFPESLKQVGDLDSFSLVHIDCDLEKPIADSLNYFYPRMKKGGFLIMHDYSSLVWKGAKVAIDAFFKDKPEFVIPIPDKSGTCVIRKV</sequence>
<evidence type="ECO:0000313" key="2">
    <source>
        <dbReference type="Proteomes" id="UP000192796"/>
    </source>
</evidence>
<name>A0A1V9FNT6_9BACT</name>
<dbReference type="EMBL" id="LVYD01000070">
    <property type="protein sequence ID" value="OQP59967.1"/>
    <property type="molecule type" value="Genomic_DNA"/>
</dbReference>
<dbReference type="InterPro" id="IPR008884">
    <property type="entry name" value="TylF_MeTrfase"/>
</dbReference>
<dbReference type="Proteomes" id="UP000192796">
    <property type="component" value="Unassembled WGS sequence"/>
</dbReference>
<dbReference type="PANTHER" id="PTHR40036:SF1">
    <property type="entry name" value="MACROCIN O-METHYLTRANSFERASE"/>
    <property type="match status" value="1"/>
</dbReference>